<feature type="domain" description="A20-type" evidence="5">
    <location>
        <begin position="140"/>
        <end position="174"/>
    </location>
</feature>
<evidence type="ECO:0000256" key="3">
    <source>
        <dbReference type="ARBA" id="ARBA00022833"/>
    </source>
</evidence>
<dbReference type="Pfam" id="PF01754">
    <property type="entry name" value="zf-A20"/>
    <property type="match status" value="1"/>
</dbReference>
<sequence>MSDTNSRIEKKHKFLPAKILKNGSNNLYVKTVNKSVIVNIKPENAKEIVNSEGRITEGGCASKRYIARCYLQPKHVPIWYSETMILHIGSTKKKYFESIYYVKKLAPFRTNFFVKFTDLLKNRSYKYMMYATKQPSLRIKQADLKCKNGCGYYGNPDWGGYCSKCYRGTMEKDRHHRKSNSDQNRSPVAGFSKFEEKKRQQTDKKSKYLNFAPVFRKTSAAKDVGRPERHHESRHINPEMQKLELEYMSYIHLGKQVRDDFFRFVKFVNINLRNEVNTRPIEEVAAAAQKYYNFFTNRINTHEIYAKVEQDLKDHLIDFFEKFSMTLLYGILFCPHATNDEEKDLAIQRRIRQLSWVNAHHLDCCISETSMEVRDLVYAAITHLLGMDSVKAPQEKLSYVVRCCQSVVEVLQHCQGGPVSADEFLPALIFVVLKANPARLKSNILYVTRFCNDTRLMQGEGGYYFTNLCCAVSFIENLTAESLNMSEEEFQGYMTGTITSVSAWESALVACEGMHQLCEHLSQLKGLSERMDAVQDGTERLRESMEAFKKEINTKVVEIRESTPLIIKPRKVPISLDKQDSNTANLPSPLAPTVISTNTVSEHVEAVTIPITIDPVTDETENHTSVGHFYAQNLAAQELNLTDSKKGKLQLDITPCMPIDTLKQSQSNELLGYDTQSLDGFITPDEGSLLGLSNINYDIDLSDLSADNSAADELTPEKRKSPNFIVDPFSPLSAPCNIAQSPLIPSTATTSKTETKSDGFILPFKIEESNLLDTQENHSPINLPSPIKPHAPHYSGFSTQGVQIPSIPCNTGDYSSLNLLQQNENNQASSSSVADSQKEENKSNEKVVKVLGGVLDTFDKLF</sequence>
<dbReference type="InterPro" id="IPR041545">
    <property type="entry name" value="DUF5601"/>
</dbReference>
<dbReference type="PANTHER" id="PTHR23101:SF122">
    <property type="entry name" value="RABAPTIN-5-ASSOCIATED EXCHANGE FACTOR FOR RAB5"/>
    <property type="match status" value="1"/>
</dbReference>
<dbReference type="InterPro" id="IPR045046">
    <property type="entry name" value="Vps9-like"/>
</dbReference>
<feature type="compositionally biased region" description="Basic and acidic residues" evidence="4">
    <location>
        <begin position="193"/>
        <end position="204"/>
    </location>
</feature>
<evidence type="ECO:0000313" key="8">
    <source>
        <dbReference type="Proteomes" id="UP001458880"/>
    </source>
</evidence>
<dbReference type="GO" id="GO:0003677">
    <property type="term" value="F:DNA binding"/>
    <property type="evidence" value="ECO:0007669"/>
    <property type="project" value="InterPro"/>
</dbReference>
<evidence type="ECO:0000256" key="1">
    <source>
        <dbReference type="ARBA" id="ARBA00022723"/>
    </source>
</evidence>
<dbReference type="GO" id="GO:0016192">
    <property type="term" value="P:vesicle-mediated transport"/>
    <property type="evidence" value="ECO:0007669"/>
    <property type="project" value="InterPro"/>
</dbReference>
<protein>
    <recommendedName>
        <fullName evidence="9">Rab5 GDP/GTP exchange factor</fullName>
    </recommendedName>
</protein>
<keyword evidence="8" id="KW-1185">Reference proteome</keyword>
<keyword evidence="3" id="KW-0862">Zinc</keyword>
<dbReference type="Proteomes" id="UP001458880">
    <property type="component" value="Unassembled WGS sequence"/>
</dbReference>
<dbReference type="SUPFAM" id="SSF109993">
    <property type="entry name" value="VPS9 domain"/>
    <property type="match status" value="1"/>
</dbReference>
<dbReference type="PROSITE" id="PS51205">
    <property type="entry name" value="VPS9"/>
    <property type="match status" value="1"/>
</dbReference>
<feature type="region of interest" description="Disordered" evidence="4">
    <location>
        <begin position="824"/>
        <end position="845"/>
    </location>
</feature>
<dbReference type="InterPro" id="IPR003123">
    <property type="entry name" value="VPS9"/>
</dbReference>
<proteinExistence type="predicted"/>
<dbReference type="SUPFAM" id="SSF57716">
    <property type="entry name" value="Glucocorticoid receptor-like (DNA-binding domain)"/>
    <property type="match status" value="1"/>
</dbReference>
<dbReference type="PROSITE" id="PS51036">
    <property type="entry name" value="ZF_A20"/>
    <property type="match status" value="1"/>
</dbReference>
<evidence type="ECO:0008006" key="9">
    <source>
        <dbReference type="Google" id="ProtNLM"/>
    </source>
</evidence>
<evidence type="ECO:0000259" key="6">
    <source>
        <dbReference type="PROSITE" id="PS51205"/>
    </source>
</evidence>
<dbReference type="Pfam" id="PF18151">
    <property type="entry name" value="DUF5601"/>
    <property type="match status" value="1"/>
</dbReference>
<dbReference type="InterPro" id="IPR002653">
    <property type="entry name" value="Znf_A20"/>
</dbReference>
<dbReference type="GO" id="GO:0030139">
    <property type="term" value="C:endocytic vesicle"/>
    <property type="evidence" value="ECO:0007669"/>
    <property type="project" value="TreeGrafter"/>
</dbReference>
<evidence type="ECO:0000313" key="7">
    <source>
        <dbReference type="EMBL" id="KAK9732266.1"/>
    </source>
</evidence>
<dbReference type="SMART" id="SM00259">
    <property type="entry name" value="ZnF_A20"/>
    <property type="match status" value="1"/>
</dbReference>
<feature type="region of interest" description="Disordered" evidence="4">
    <location>
        <begin position="174"/>
        <end position="204"/>
    </location>
</feature>
<reference evidence="7 8" key="1">
    <citation type="journal article" date="2024" name="BMC Genomics">
        <title>De novo assembly and annotation of Popillia japonica's genome with initial clues to its potential as an invasive pest.</title>
        <authorList>
            <person name="Cucini C."/>
            <person name="Boschi S."/>
            <person name="Funari R."/>
            <person name="Cardaioli E."/>
            <person name="Iannotti N."/>
            <person name="Marturano G."/>
            <person name="Paoli F."/>
            <person name="Bruttini M."/>
            <person name="Carapelli A."/>
            <person name="Frati F."/>
            <person name="Nardi F."/>
        </authorList>
    </citation>
    <scope>NUCLEOTIDE SEQUENCE [LARGE SCALE GENOMIC DNA]</scope>
    <source>
        <strain evidence="7">DMR45628</strain>
    </source>
</reference>
<accession>A0AAW1LFV1</accession>
<feature type="compositionally biased region" description="Basic and acidic residues" evidence="4">
    <location>
        <begin position="836"/>
        <end position="845"/>
    </location>
</feature>
<comment type="caution">
    <text evidence="7">The sequence shown here is derived from an EMBL/GenBank/DDBJ whole genome shotgun (WGS) entry which is preliminary data.</text>
</comment>
<keyword evidence="1" id="KW-0479">Metal-binding</keyword>
<dbReference type="GO" id="GO:0005085">
    <property type="term" value="F:guanyl-nucleotide exchange factor activity"/>
    <property type="evidence" value="ECO:0007669"/>
    <property type="project" value="InterPro"/>
</dbReference>
<dbReference type="GO" id="GO:0008270">
    <property type="term" value="F:zinc ion binding"/>
    <property type="evidence" value="ECO:0007669"/>
    <property type="project" value="UniProtKB-KW"/>
</dbReference>
<dbReference type="InterPro" id="IPR037191">
    <property type="entry name" value="VPS9_dom_sf"/>
</dbReference>
<dbReference type="Gene3D" id="1.10.246.120">
    <property type="match status" value="1"/>
</dbReference>
<keyword evidence="2" id="KW-0863">Zinc-finger</keyword>
<dbReference type="GO" id="GO:0005829">
    <property type="term" value="C:cytosol"/>
    <property type="evidence" value="ECO:0007669"/>
    <property type="project" value="TreeGrafter"/>
</dbReference>
<dbReference type="PANTHER" id="PTHR23101">
    <property type="entry name" value="RAB GDP/GTP EXCHANGE FACTOR"/>
    <property type="match status" value="1"/>
</dbReference>
<feature type="region of interest" description="Disordered" evidence="4">
    <location>
        <begin position="776"/>
        <end position="799"/>
    </location>
</feature>
<dbReference type="Gene3D" id="1.20.1050.80">
    <property type="entry name" value="VPS9 domain"/>
    <property type="match status" value="1"/>
</dbReference>
<name>A0AAW1LFV1_POPJA</name>
<dbReference type="AlphaFoldDB" id="A0AAW1LFV1"/>
<dbReference type="Pfam" id="PF02204">
    <property type="entry name" value="VPS9"/>
    <property type="match status" value="1"/>
</dbReference>
<dbReference type="Gene3D" id="1.20.5.4770">
    <property type="match status" value="1"/>
</dbReference>
<evidence type="ECO:0000259" key="5">
    <source>
        <dbReference type="PROSITE" id="PS51036"/>
    </source>
</evidence>
<gene>
    <name evidence="7" type="ORF">QE152_g12975</name>
</gene>
<evidence type="ECO:0000256" key="4">
    <source>
        <dbReference type="SAM" id="MobiDB-lite"/>
    </source>
</evidence>
<evidence type="ECO:0000256" key="2">
    <source>
        <dbReference type="ARBA" id="ARBA00022771"/>
    </source>
</evidence>
<dbReference type="EMBL" id="JASPKY010000120">
    <property type="protein sequence ID" value="KAK9732266.1"/>
    <property type="molecule type" value="Genomic_DNA"/>
</dbReference>
<dbReference type="GO" id="GO:0031267">
    <property type="term" value="F:small GTPase binding"/>
    <property type="evidence" value="ECO:0007669"/>
    <property type="project" value="TreeGrafter"/>
</dbReference>
<dbReference type="SMART" id="SM00167">
    <property type="entry name" value="VPS9"/>
    <property type="match status" value="1"/>
</dbReference>
<feature type="domain" description="VPS9" evidence="6">
    <location>
        <begin position="341"/>
        <end position="484"/>
    </location>
</feature>
<organism evidence="7 8">
    <name type="scientific">Popillia japonica</name>
    <name type="common">Japanese beetle</name>
    <dbReference type="NCBI Taxonomy" id="7064"/>
    <lineage>
        <taxon>Eukaryota</taxon>
        <taxon>Metazoa</taxon>
        <taxon>Ecdysozoa</taxon>
        <taxon>Arthropoda</taxon>
        <taxon>Hexapoda</taxon>
        <taxon>Insecta</taxon>
        <taxon>Pterygota</taxon>
        <taxon>Neoptera</taxon>
        <taxon>Endopterygota</taxon>
        <taxon>Coleoptera</taxon>
        <taxon>Polyphaga</taxon>
        <taxon>Scarabaeiformia</taxon>
        <taxon>Scarabaeidae</taxon>
        <taxon>Rutelinae</taxon>
        <taxon>Popillia</taxon>
    </lineage>
</organism>